<keyword evidence="5" id="KW-1185">Reference proteome</keyword>
<accession>A0A146FHR8</accession>
<dbReference type="Proteomes" id="UP000075230">
    <property type="component" value="Unassembled WGS sequence"/>
</dbReference>
<dbReference type="Proteomes" id="UP000661280">
    <property type="component" value="Chromosome 8"/>
</dbReference>
<evidence type="ECO:0000313" key="5">
    <source>
        <dbReference type="Proteomes" id="UP000661280"/>
    </source>
</evidence>
<dbReference type="SUPFAM" id="SSF54427">
    <property type="entry name" value="NTF2-like"/>
    <property type="match status" value="1"/>
</dbReference>
<dbReference type="OrthoDB" id="4378714at2759"/>
<dbReference type="Gene3D" id="3.10.450.50">
    <property type="match status" value="1"/>
</dbReference>
<dbReference type="KEGG" id="aluc:AKAW2_81388S"/>
<evidence type="ECO:0000259" key="1">
    <source>
        <dbReference type="Pfam" id="PF13577"/>
    </source>
</evidence>
<dbReference type="InterPro" id="IPR037401">
    <property type="entry name" value="SnoaL-like"/>
</dbReference>
<gene>
    <name evidence="2" type="ORF">AKAW2_81388S</name>
    <name evidence="3" type="ORF">RIB2604_01808780</name>
</gene>
<dbReference type="AlphaFoldDB" id="A0A146FHR8"/>
<dbReference type="EMBL" id="BCWF01000018">
    <property type="protein sequence ID" value="GAT25042.1"/>
    <property type="molecule type" value="Genomic_DNA"/>
</dbReference>
<evidence type="ECO:0000313" key="2">
    <source>
        <dbReference type="EMBL" id="BCS05587.1"/>
    </source>
</evidence>
<reference evidence="3 4" key="1">
    <citation type="journal article" date="2016" name="DNA Res.">
        <title>Genome sequence of Aspergillus luchuensis NBRC 4314.</title>
        <authorList>
            <person name="Yamada O."/>
            <person name="Machida M."/>
            <person name="Hosoyama A."/>
            <person name="Goto M."/>
            <person name="Takahashi T."/>
            <person name="Futagami T."/>
            <person name="Yamagata Y."/>
            <person name="Takeuchi M."/>
            <person name="Kobayashi T."/>
            <person name="Koike H."/>
            <person name="Abe K."/>
            <person name="Asai K."/>
            <person name="Arita M."/>
            <person name="Fujita N."/>
            <person name="Fukuda K."/>
            <person name="Higa K."/>
            <person name="Horikawa H."/>
            <person name="Ishikawa T."/>
            <person name="Jinno K."/>
            <person name="Kato Y."/>
            <person name="Kirimura K."/>
            <person name="Mizutani O."/>
            <person name="Nakasone K."/>
            <person name="Sano M."/>
            <person name="Shiraishi Y."/>
            <person name="Tsukahara M."/>
            <person name="Gomi K."/>
        </authorList>
    </citation>
    <scope>NUCLEOTIDE SEQUENCE [LARGE SCALE GENOMIC DNA]</scope>
    <source>
        <strain evidence="3 4">RIB 2604</strain>
    </source>
</reference>
<evidence type="ECO:0000313" key="4">
    <source>
        <dbReference type="Proteomes" id="UP000075230"/>
    </source>
</evidence>
<protein>
    <recommendedName>
        <fullName evidence="1">SnoaL-like domain-containing protein</fullName>
    </recommendedName>
</protein>
<reference evidence="2" key="3">
    <citation type="submission" date="2021-01" db="EMBL/GenBank/DDBJ databases">
        <authorList>
            <consortium name="Aspergillus luchuensis mut. kawachii IFO 4304 genome sequencing consortium"/>
            <person name="Kazuki M."/>
            <person name="Futagami T."/>
        </authorList>
    </citation>
    <scope>NUCLEOTIDE SEQUENCE</scope>
    <source>
        <strain evidence="2">IFO 4308</strain>
    </source>
</reference>
<dbReference type="InterPro" id="IPR032710">
    <property type="entry name" value="NTF2-like_dom_sf"/>
</dbReference>
<reference evidence="2" key="4">
    <citation type="submission" date="2021-02" db="EMBL/GenBank/DDBJ databases">
        <title>Aspergillus luchuensis mut. kawachii IFO 4304 genome sequence.</title>
        <authorList>
            <person name="Mori K."/>
            <person name="Kadooka C."/>
            <person name="Goto M."/>
            <person name="Futagami T."/>
        </authorList>
    </citation>
    <scope>NUCLEOTIDE SEQUENCE</scope>
    <source>
        <strain evidence="2">IFO 4308</strain>
    </source>
</reference>
<proteinExistence type="predicted"/>
<dbReference type="CDD" id="cd00531">
    <property type="entry name" value="NTF2_like"/>
    <property type="match status" value="1"/>
</dbReference>
<name>A0A146FHR8_ASPKA</name>
<dbReference type="Pfam" id="PF13577">
    <property type="entry name" value="SnoaL_4"/>
    <property type="match status" value="1"/>
</dbReference>
<reference evidence="4" key="2">
    <citation type="submission" date="2016-02" db="EMBL/GenBank/DDBJ databases">
        <title>Genome sequencing of Aspergillus luchuensis NBRC 4314.</title>
        <authorList>
            <person name="Yamada O."/>
        </authorList>
    </citation>
    <scope>NUCLEOTIDE SEQUENCE [LARGE SCALE GENOMIC DNA]</scope>
    <source>
        <strain evidence="4">RIB 2604</strain>
    </source>
</reference>
<organism evidence="3 4">
    <name type="scientific">Aspergillus kawachii</name>
    <name type="common">White koji mold</name>
    <name type="synonym">Aspergillus awamori var. kawachi</name>
    <dbReference type="NCBI Taxonomy" id="1069201"/>
    <lineage>
        <taxon>Eukaryota</taxon>
        <taxon>Fungi</taxon>
        <taxon>Dikarya</taxon>
        <taxon>Ascomycota</taxon>
        <taxon>Pezizomycotina</taxon>
        <taxon>Eurotiomycetes</taxon>
        <taxon>Eurotiomycetidae</taxon>
        <taxon>Eurotiales</taxon>
        <taxon>Aspergillaceae</taxon>
        <taxon>Aspergillus</taxon>
        <taxon>Aspergillus subgen. Circumdati</taxon>
    </lineage>
</organism>
<feature type="domain" description="SnoaL-like" evidence="1">
    <location>
        <begin position="17"/>
        <end position="139"/>
    </location>
</feature>
<dbReference type="RefSeq" id="XP_041549349.1">
    <property type="nucleotide sequence ID" value="XM_041682514.1"/>
</dbReference>
<dbReference type="EMBL" id="AP024432">
    <property type="protein sequence ID" value="BCS05587.1"/>
    <property type="molecule type" value="Genomic_DNA"/>
</dbReference>
<evidence type="ECO:0000313" key="3">
    <source>
        <dbReference type="EMBL" id="GAT25042.1"/>
    </source>
</evidence>
<dbReference type="GeneID" id="64966908"/>
<sequence length="160" mass="18070">MALDDRIRLLEQRLAILEDKEELSTLMNHYCTLVDSKQYTEWSNLFTEDGILNFEPWGPVQGRENIARVTSDAEKAYECMMHCLTNVQFEVDGSDIAKGSAYIASYVTPHLKNLGINFGLGGRYSLLFKRTAEGWKVAEHLLSPTWTQGSDAFGKLNSSE</sequence>
<dbReference type="VEuPathDB" id="FungiDB:ASPFODRAFT_85892"/>